<evidence type="ECO:0000256" key="1">
    <source>
        <dbReference type="SAM" id="SignalP"/>
    </source>
</evidence>
<reference evidence="2 3" key="1">
    <citation type="journal article" date="2016" name="Nat. Commun.">
        <title>Extremotolerant tardigrade genome and improved radiotolerance of human cultured cells by tardigrade-unique protein.</title>
        <authorList>
            <person name="Hashimoto T."/>
            <person name="Horikawa D.D."/>
            <person name="Saito Y."/>
            <person name="Kuwahara H."/>
            <person name="Kozuka-Hata H."/>
            <person name="Shin-I T."/>
            <person name="Minakuchi Y."/>
            <person name="Ohishi K."/>
            <person name="Motoyama A."/>
            <person name="Aizu T."/>
            <person name="Enomoto A."/>
            <person name="Kondo K."/>
            <person name="Tanaka S."/>
            <person name="Hara Y."/>
            <person name="Koshikawa S."/>
            <person name="Sagara H."/>
            <person name="Miura T."/>
            <person name="Yokobori S."/>
            <person name="Miyagawa K."/>
            <person name="Suzuki Y."/>
            <person name="Kubo T."/>
            <person name="Oyama M."/>
            <person name="Kohara Y."/>
            <person name="Fujiyama A."/>
            <person name="Arakawa K."/>
            <person name="Katayama T."/>
            <person name="Toyoda A."/>
            <person name="Kunieda T."/>
        </authorList>
    </citation>
    <scope>NUCLEOTIDE SEQUENCE [LARGE SCALE GENOMIC DNA]</scope>
    <source>
        <strain evidence="2 3">YOKOZUNA-1</strain>
    </source>
</reference>
<gene>
    <name evidence="2" type="primary">RvY_15075-1</name>
    <name evidence="2" type="synonym">RvY_15075.1</name>
    <name evidence="2" type="ORF">RvY_15075</name>
</gene>
<comment type="caution">
    <text evidence="2">The sequence shown here is derived from an EMBL/GenBank/DDBJ whole genome shotgun (WGS) entry which is preliminary data.</text>
</comment>
<dbReference type="EMBL" id="BDGG01000011">
    <property type="protein sequence ID" value="GAV04863.1"/>
    <property type="molecule type" value="Genomic_DNA"/>
</dbReference>
<dbReference type="AlphaFoldDB" id="A0A1D1VX63"/>
<keyword evidence="3" id="KW-1185">Reference proteome</keyword>
<name>A0A1D1VX63_RAMVA</name>
<organism evidence="2 3">
    <name type="scientific">Ramazzottius varieornatus</name>
    <name type="common">Water bear</name>
    <name type="synonym">Tardigrade</name>
    <dbReference type="NCBI Taxonomy" id="947166"/>
    <lineage>
        <taxon>Eukaryota</taxon>
        <taxon>Metazoa</taxon>
        <taxon>Ecdysozoa</taxon>
        <taxon>Tardigrada</taxon>
        <taxon>Eutardigrada</taxon>
        <taxon>Parachela</taxon>
        <taxon>Hypsibioidea</taxon>
        <taxon>Ramazzottiidae</taxon>
        <taxon>Ramazzottius</taxon>
    </lineage>
</organism>
<keyword evidence="1" id="KW-0732">Signal</keyword>
<sequence>MNHRRTMESSPTGLIFFLSCIGLSYGQFPGMPNPYAGQAGFSPYGNGNPGGDYNGVMITDGRSYDQGAPAPYQSSVGQYGMASAPTSNVLPLEGRGMGYGGMGISGSYGGPGGGYEGLNAAAGGYGQLGLGGGVPVAGDARQGYGGGGYGGGSSYGGSSYGGSSGYGTYKPGPIRPTFQGIFPGFYGGYPFANGPYLFLYDDGKPYSKPARG</sequence>
<proteinExistence type="predicted"/>
<feature type="chain" id="PRO_5008898942" evidence="1">
    <location>
        <begin position="27"/>
        <end position="212"/>
    </location>
</feature>
<evidence type="ECO:0000313" key="3">
    <source>
        <dbReference type="Proteomes" id="UP000186922"/>
    </source>
</evidence>
<evidence type="ECO:0000313" key="2">
    <source>
        <dbReference type="EMBL" id="GAV04863.1"/>
    </source>
</evidence>
<protein>
    <submittedName>
        <fullName evidence="2">Uncharacterized protein</fullName>
    </submittedName>
</protein>
<accession>A0A1D1VX63</accession>
<dbReference type="PROSITE" id="PS51257">
    <property type="entry name" value="PROKAR_LIPOPROTEIN"/>
    <property type="match status" value="1"/>
</dbReference>
<feature type="signal peptide" evidence="1">
    <location>
        <begin position="1"/>
        <end position="26"/>
    </location>
</feature>
<dbReference type="Proteomes" id="UP000186922">
    <property type="component" value="Unassembled WGS sequence"/>
</dbReference>